<proteinExistence type="predicted"/>
<evidence type="ECO:0000313" key="2">
    <source>
        <dbReference type="Proteomes" id="UP000825015"/>
    </source>
</evidence>
<sequence>MAIKGEISVNIFGFIFILLAKGSRIFFNSGLNLSNIAIIYENKYLYKFLYMNTHISDSFIMNIFYNEYFFIINVF</sequence>
<reference evidence="1" key="1">
    <citation type="submission" date="2019-06" db="EMBL/GenBank/DDBJ databases">
        <title>Complete genome sequence of Methanobrevibacter arboriphilus strain SA.</title>
        <authorList>
            <person name="Asakawa S."/>
        </authorList>
    </citation>
    <scope>NUCLEOTIDE SEQUENCE</scope>
    <source>
        <strain evidence="1">SA</strain>
    </source>
</reference>
<evidence type="ECO:0000313" key="1">
    <source>
        <dbReference type="EMBL" id="BBL61871.1"/>
    </source>
</evidence>
<keyword evidence="2" id="KW-1185">Reference proteome</keyword>
<gene>
    <name evidence="1" type="ORF">MarbSA_09110</name>
</gene>
<accession>A0ACA8R2P6</accession>
<dbReference type="EMBL" id="AP019779">
    <property type="protein sequence ID" value="BBL61871.1"/>
    <property type="molecule type" value="Genomic_DNA"/>
</dbReference>
<protein>
    <submittedName>
        <fullName evidence="1">Uncharacterized protein</fullName>
    </submittedName>
</protein>
<dbReference type="Proteomes" id="UP000825015">
    <property type="component" value="Chromosome"/>
</dbReference>
<organism evidence="1 2">
    <name type="scientific">Methanobrevibacter arboriphilus</name>
    <dbReference type="NCBI Taxonomy" id="39441"/>
    <lineage>
        <taxon>Archaea</taxon>
        <taxon>Methanobacteriati</taxon>
        <taxon>Methanobacteriota</taxon>
        <taxon>Methanomada group</taxon>
        <taxon>Methanobacteria</taxon>
        <taxon>Methanobacteriales</taxon>
        <taxon>Methanobacteriaceae</taxon>
        <taxon>Methanobrevibacter</taxon>
    </lineage>
</organism>
<name>A0ACA8R2P6_METAZ</name>